<reference evidence="1" key="1">
    <citation type="journal article" date="2025" name="Int. J. Syst. Evol. Microbiol.">
        <title>Inconstantimicrobium mannanitabidum sp. nov., a novel member of the family Clostridiaceae isolated from anoxic soil under the treatment of reductive soil disinfestation.</title>
        <authorList>
            <person name="Ueki A."/>
            <person name="Tonouchi A."/>
            <person name="Honma S."/>
            <person name="Kaku N."/>
            <person name="Ueki K."/>
        </authorList>
    </citation>
    <scope>NUCLEOTIDE SEQUENCE</scope>
    <source>
        <strain evidence="1">TW13</strain>
    </source>
</reference>
<accession>A0ACB5RF74</accession>
<sequence length="288" mass="31308">MDNNSIDYRDFFNEELTDEEILRSFAVVMPYINKLTINEGALTLADTSKCIHYVKPDNVDFHFEYGSKPVSALKEALDTNKSVVEVIPEEVFGAPLKLVALPIRNAEGKLIGAITNGVNTTVNSNLTKSISNLADSVNNITSSVNQMSASSVSLAQYGQNVIKLTEETKETVEKTRQVIEIIEDIAKQTNLLGLNAAIESSRAGEHGKGFSVVASEVRKLASKSKESATVIRDVIDQINKSIETISQAIQETAAISQEQAATTQEVTASVETINGSIQELNNQVKNVF</sequence>
<proteinExistence type="predicted"/>
<evidence type="ECO:0000313" key="1">
    <source>
        <dbReference type="EMBL" id="GKX67471.1"/>
    </source>
</evidence>
<name>A0ACB5RF74_9CLOT</name>
<gene>
    <name evidence="1" type="ORF">rsdtw13_27290</name>
</gene>
<dbReference type="EMBL" id="BROD01000001">
    <property type="protein sequence ID" value="GKX67471.1"/>
    <property type="molecule type" value="Genomic_DNA"/>
</dbReference>
<organism evidence="1 2">
    <name type="scientific">Inconstantimicrobium mannanitabidum</name>
    <dbReference type="NCBI Taxonomy" id="1604901"/>
    <lineage>
        <taxon>Bacteria</taxon>
        <taxon>Bacillati</taxon>
        <taxon>Bacillota</taxon>
        <taxon>Clostridia</taxon>
        <taxon>Eubacteriales</taxon>
        <taxon>Clostridiaceae</taxon>
        <taxon>Inconstantimicrobium</taxon>
    </lineage>
</organism>
<comment type="caution">
    <text evidence="1">The sequence shown here is derived from an EMBL/GenBank/DDBJ whole genome shotgun (WGS) entry which is preliminary data.</text>
</comment>
<dbReference type="Proteomes" id="UP001058074">
    <property type="component" value="Unassembled WGS sequence"/>
</dbReference>
<keyword evidence="2" id="KW-1185">Reference proteome</keyword>
<protein>
    <submittedName>
        <fullName evidence="1">Chemotaxis protein</fullName>
    </submittedName>
</protein>
<evidence type="ECO:0000313" key="2">
    <source>
        <dbReference type="Proteomes" id="UP001058074"/>
    </source>
</evidence>